<feature type="domain" description="Disease resistance R13L4/SHOC-2-like LRR" evidence="7">
    <location>
        <begin position="511"/>
        <end position="804"/>
    </location>
</feature>
<dbReference type="InterPro" id="IPR027417">
    <property type="entry name" value="P-loop_NTPase"/>
</dbReference>
<evidence type="ECO:0000256" key="3">
    <source>
        <dbReference type="ARBA" id="ARBA00022821"/>
    </source>
</evidence>
<evidence type="ECO:0000256" key="1">
    <source>
        <dbReference type="ARBA" id="ARBA00008894"/>
    </source>
</evidence>
<evidence type="ECO:0000256" key="2">
    <source>
        <dbReference type="ARBA" id="ARBA00022737"/>
    </source>
</evidence>
<sequence>MESVLSILDSIFGPILAFFTRTFGYAVSCEQYIDLLHKEMGELRSKRDDVKREVDREARQGLEATNEVMLWLRNVERLEREAARISEEFAARYADPADAGATSKLVLGYHLSKRADGARGEASSLMAKSNFYKVADQLMPVRFEARPSALTVGMGSVLERLRSAYADEDVGVIGVHGMGGVGKTALLNRFNNEVIVEETHLGVVISIRVTRDFDVEKTQRAIGDRLGLSWDERKSEDERAMVLFKVLSKMRFVLLLDDLWAPLDLAMVGIPTPTGGSKIIFTTRIEDVCDRMDAKKMRVKCLEWENAWELFKRKAGERLLLADHDIRRHAEDLARRCGGLPLALITVGRAMASKRTAKEWRHAVTTLSNAPWQLLGMEENVLHLLKQSYDKLDDDRLKTFLLYSSLHMDMHPMHKATLIDLCIGEGVIDDFDDPEDAYSEGYHLLGVLKAASLLQYSGEDHVKMHPLIRAMVSWLVCECGRKDGKWLVQAGAGLPEAPDAEKWKGAERISFVSNDITSLPEEPHCPALLTLLLGGNRKLSKIPGGFFRSMPCLKVLDLSRTSIKELPPEIGTLLQLQYIDLYETSIASLPKELGNLVKLRSLLLSSTPLLKTIPHGVIASLAELRVLCMYASYGSWRMSSSGAGINFEELEGLKRLRYLDITLENASTLQRLSRARRLAISTRYLHIRGCLGLTTIQLPSASLGRCMRGLRCLRISHSSKLEEIAVGGGSGVGEWGLLPNMHFLMLQQLLKAKIIFKDRNFPNLRFLHVWNCSGMEQLIKFEDELSEGQEAEVVFAFPHLKELHLVGLPELKSLGEERRVLGFPRLRVLEVNECPKLKELSMVGEELTEIQCSQEWWDGLEWKDDNIKEALMPLFPPSLQ</sequence>
<dbReference type="InterPro" id="IPR002182">
    <property type="entry name" value="NB-ARC"/>
</dbReference>
<evidence type="ECO:0000259" key="6">
    <source>
        <dbReference type="Pfam" id="PF00931"/>
    </source>
</evidence>
<evidence type="ECO:0000256" key="4">
    <source>
        <dbReference type="ARBA" id="ARBA00022840"/>
    </source>
</evidence>
<protein>
    <submittedName>
        <fullName evidence="8">Disease resistance protein RPS2</fullName>
    </submittedName>
</protein>
<dbReference type="Gene3D" id="3.80.10.10">
    <property type="entry name" value="Ribonuclease Inhibitor"/>
    <property type="match status" value="2"/>
</dbReference>
<evidence type="ECO:0000259" key="7">
    <source>
        <dbReference type="Pfam" id="PF23598"/>
    </source>
</evidence>
<dbReference type="EMBL" id="CP136893">
    <property type="protein sequence ID" value="WOL06026.1"/>
    <property type="molecule type" value="Genomic_DNA"/>
</dbReference>
<dbReference type="InterPro" id="IPR042197">
    <property type="entry name" value="Apaf_helical"/>
</dbReference>
<dbReference type="FunFam" id="1.10.8.430:FF:000003">
    <property type="entry name" value="Probable disease resistance protein At5g66910"/>
    <property type="match status" value="1"/>
</dbReference>
<evidence type="ECO:0000256" key="5">
    <source>
        <dbReference type="SAM" id="Coils"/>
    </source>
</evidence>
<keyword evidence="2" id="KW-0677">Repeat</keyword>
<dbReference type="GO" id="GO:0043531">
    <property type="term" value="F:ADP binding"/>
    <property type="evidence" value="ECO:0007669"/>
    <property type="project" value="InterPro"/>
</dbReference>
<proteinExistence type="inferred from homology"/>
<dbReference type="InterPro" id="IPR055414">
    <property type="entry name" value="LRR_R13L4/SHOC2-like"/>
</dbReference>
<keyword evidence="4" id="KW-0547">Nucleotide-binding</keyword>
<dbReference type="Gene3D" id="3.40.50.300">
    <property type="entry name" value="P-loop containing nucleotide triphosphate hydrolases"/>
    <property type="match status" value="1"/>
</dbReference>
<dbReference type="InterPro" id="IPR032675">
    <property type="entry name" value="LRR_dom_sf"/>
</dbReference>
<keyword evidence="9" id="KW-1185">Reference proteome</keyword>
<gene>
    <name evidence="8" type="ORF">Cni_G14758</name>
</gene>
<keyword evidence="4" id="KW-0067">ATP-binding</keyword>
<dbReference type="SUPFAM" id="SSF52058">
    <property type="entry name" value="L domain-like"/>
    <property type="match status" value="1"/>
</dbReference>
<comment type="similarity">
    <text evidence="1">Belongs to the disease resistance NB-LRR family.</text>
</comment>
<dbReference type="Pfam" id="PF00931">
    <property type="entry name" value="NB-ARC"/>
    <property type="match status" value="1"/>
</dbReference>
<evidence type="ECO:0000313" key="8">
    <source>
        <dbReference type="EMBL" id="WOL06026.1"/>
    </source>
</evidence>
<reference evidence="8 9" key="1">
    <citation type="submission" date="2023-10" db="EMBL/GenBank/DDBJ databases">
        <title>Chromosome-scale genome assembly provides insights into flower coloration mechanisms of Canna indica.</title>
        <authorList>
            <person name="Li C."/>
        </authorList>
    </citation>
    <scope>NUCLEOTIDE SEQUENCE [LARGE SCALE GENOMIC DNA]</scope>
    <source>
        <tissue evidence="8">Flower</tissue>
    </source>
</reference>
<dbReference type="AlphaFoldDB" id="A0AAQ3KIC1"/>
<feature type="coiled-coil region" evidence="5">
    <location>
        <begin position="33"/>
        <end position="88"/>
    </location>
</feature>
<dbReference type="PANTHER" id="PTHR33463">
    <property type="entry name" value="NB-ARC DOMAIN-CONTAINING PROTEIN-RELATED"/>
    <property type="match status" value="1"/>
</dbReference>
<dbReference type="PANTHER" id="PTHR33463:SF191">
    <property type="entry name" value="NB-ARC DOMAIN-CONTAINING PROTEIN"/>
    <property type="match status" value="1"/>
</dbReference>
<dbReference type="FunFam" id="3.40.50.300:FF:001091">
    <property type="entry name" value="Probable disease resistance protein At1g61300"/>
    <property type="match status" value="1"/>
</dbReference>
<feature type="domain" description="NB-ARC" evidence="6">
    <location>
        <begin position="166"/>
        <end position="317"/>
    </location>
</feature>
<dbReference type="Proteomes" id="UP001327560">
    <property type="component" value="Chromosome 4"/>
</dbReference>
<dbReference type="GO" id="GO:0005524">
    <property type="term" value="F:ATP binding"/>
    <property type="evidence" value="ECO:0007669"/>
    <property type="project" value="UniProtKB-KW"/>
</dbReference>
<keyword evidence="3" id="KW-0611">Plant defense</keyword>
<dbReference type="Pfam" id="PF23598">
    <property type="entry name" value="LRR_14"/>
    <property type="match status" value="1"/>
</dbReference>
<dbReference type="Gene3D" id="1.10.8.430">
    <property type="entry name" value="Helical domain of apoptotic protease-activating factors"/>
    <property type="match status" value="1"/>
</dbReference>
<keyword evidence="5" id="KW-0175">Coiled coil</keyword>
<dbReference type="GO" id="GO:0006952">
    <property type="term" value="P:defense response"/>
    <property type="evidence" value="ECO:0007669"/>
    <property type="project" value="UniProtKB-KW"/>
</dbReference>
<organism evidence="8 9">
    <name type="scientific">Canna indica</name>
    <name type="common">Indian-shot</name>
    <dbReference type="NCBI Taxonomy" id="4628"/>
    <lineage>
        <taxon>Eukaryota</taxon>
        <taxon>Viridiplantae</taxon>
        <taxon>Streptophyta</taxon>
        <taxon>Embryophyta</taxon>
        <taxon>Tracheophyta</taxon>
        <taxon>Spermatophyta</taxon>
        <taxon>Magnoliopsida</taxon>
        <taxon>Liliopsida</taxon>
        <taxon>Zingiberales</taxon>
        <taxon>Cannaceae</taxon>
        <taxon>Canna</taxon>
    </lineage>
</organism>
<dbReference type="PRINTS" id="PR00364">
    <property type="entry name" value="DISEASERSIST"/>
</dbReference>
<accession>A0AAQ3KIC1</accession>
<dbReference type="InterPro" id="IPR050905">
    <property type="entry name" value="Plant_NBS-LRR"/>
</dbReference>
<name>A0AAQ3KIC1_9LILI</name>
<dbReference type="SUPFAM" id="SSF52540">
    <property type="entry name" value="P-loop containing nucleoside triphosphate hydrolases"/>
    <property type="match status" value="1"/>
</dbReference>
<evidence type="ECO:0000313" key="9">
    <source>
        <dbReference type="Proteomes" id="UP001327560"/>
    </source>
</evidence>